<feature type="transmembrane region" description="Helical" evidence="5">
    <location>
        <begin position="20"/>
        <end position="42"/>
    </location>
</feature>
<feature type="transmembrane region" description="Helical" evidence="5">
    <location>
        <begin position="105"/>
        <end position="130"/>
    </location>
</feature>
<dbReference type="AlphaFoldDB" id="A0A1G9ZYQ9"/>
<feature type="transmembrane region" description="Helical" evidence="5">
    <location>
        <begin position="136"/>
        <end position="157"/>
    </location>
</feature>
<keyword evidence="4 5" id="KW-0472">Membrane</keyword>
<dbReference type="InterPro" id="IPR013525">
    <property type="entry name" value="ABC2_TM"/>
</dbReference>
<evidence type="ECO:0000256" key="2">
    <source>
        <dbReference type="ARBA" id="ARBA00022692"/>
    </source>
</evidence>
<organism evidence="7 8">
    <name type="scientific">Haloarchaeobius iranensis</name>
    <dbReference type="NCBI Taxonomy" id="996166"/>
    <lineage>
        <taxon>Archaea</taxon>
        <taxon>Methanobacteriati</taxon>
        <taxon>Methanobacteriota</taxon>
        <taxon>Stenosarchaea group</taxon>
        <taxon>Halobacteria</taxon>
        <taxon>Halobacteriales</taxon>
        <taxon>Halorubellaceae</taxon>
        <taxon>Haloarchaeobius</taxon>
    </lineage>
</organism>
<keyword evidence="2 5" id="KW-0812">Transmembrane</keyword>
<sequence>MSHTATALRLGLREYARTPVLLALFAFLPVYFVAVFAGVAPSTPVPVHLPGGGTATHATADAVVVLVAPIVTALVVGITGLFVLRATADADSRLVIAGYDVRSVVLARFGVLAVVAIVETVVTVAVALVFVSPGHLVGFALGVLLAGATYGAVGVAVGVVLDRLAGVYVMLFGPTLDVFLFQNPMTDSAGELPALLPGHYAGELVVAAAFAGDLPVESIGWGLVYLLGVGVVAGWAFARSASPA</sequence>
<dbReference type="EMBL" id="FNIA01000023">
    <property type="protein sequence ID" value="SDN26255.1"/>
    <property type="molecule type" value="Genomic_DNA"/>
</dbReference>
<evidence type="ECO:0000256" key="5">
    <source>
        <dbReference type="SAM" id="Phobius"/>
    </source>
</evidence>
<accession>A0A1G9ZYQ9</accession>
<evidence type="ECO:0000256" key="4">
    <source>
        <dbReference type="ARBA" id="ARBA00023136"/>
    </source>
</evidence>
<proteinExistence type="predicted"/>
<feature type="transmembrane region" description="Helical" evidence="5">
    <location>
        <begin position="164"/>
        <end position="182"/>
    </location>
</feature>
<dbReference type="Pfam" id="PF12698">
    <property type="entry name" value="ABC2_membrane_3"/>
    <property type="match status" value="1"/>
</dbReference>
<evidence type="ECO:0000259" key="6">
    <source>
        <dbReference type="Pfam" id="PF12698"/>
    </source>
</evidence>
<dbReference type="OrthoDB" id="270858at2157"/>
<keyword evidence="8" id="KW-1185">Reference proteome</keyword>
<comment type="subcellular location">
    <subcellularLocation>
        <location evidence="1">Membrane</location>
        <topology evidence="1">Multi-pass membrane protein</topology>
    </subcellularLocation>
</comment>
<feature type="domain" description="ABC-2 type transporter transmembrane" evidence="6">
    <location>
        <begin position="42"/>
        <end position="238"/>
    </location>
</feature>
<dbReference type="RefSeq" id="WP_089735630.1">
    <property type="nucleotide sequence ID" value="NZ_FNIA01000023.1"/>
</dbReference>
<evidence type="ECO:0000256" key="3">
    <source>
        <dbReference type="ARBA" id="ARBA00022989"/>
    </source>
</evidence>
<dbReference type="GO" id="GO:0140359">
    <property type="term" value="F:ABC-type transporter activity"/>
    <property type="evidence" value="ECO:0007669"/>
    <property type="project" value="InterPro"/>
</dbReference>
<feature type="transmembrane region" description="Helical" evidence="5">
    <location>
        <begin position="62"/>
        <end position="84"/>
    </location>
</feature>
<protein>
    <recommendedName>
        <fullName evidence="6">ABC-2 type transporter transmembrane domain-containing protein</fullName>
    </recommendedName>
</protein>
<evidence type="ECO:0000313" key="8">
    <source>
        <dbReference type="Proteomes" id="UP000199370"/>
    </source>
</evidence>
<reference evidence="7 8" key="1">
    <citation type="submission" date="2016-10" db="EMBL/GenBank/DDBJ databases">
        <authorList>
            <person name="de Groot N.N."/>
        </authorList>
    </citation>
    <scope>NUCLEOTIDE SEQUENCE [LARGE SCALE GENOMIC DNA]</scope>
    <source>
        <strain evidence="8">EB21,IBRC-M 10013,KCTC 4048</strain>
    </source>
</reference>
<name>A0A1G9ZYQ9_9EURY</name>
<dbReference type="STRING" id="996166.SAMN05192554_12341"/>
<keyword evidence="3 5" id="KW-1133">Transmembrane helix</keyword>
<evidence type="ECO:0000313" key="7">
    <source>
        <dbReference type="EMBL" id="SDN26255.1"/>
    </source>
</evidence>
<gene>
    <name evidence="7" type="ORF">SAMN05192554_12341</name>
</gene>
<evidence type="ECO:0000256" key="1">
    <source>
        <dbReference type="ARBA" id="ARBA00004141"/>
    </source>
</evidence>
<feature type="transmembrane region" description="Helical" evidence="5">
    <location>
        <begin position="219"/>
        <end position="238"/>
    </location>
</feature>
<dbReference type="Proteomes" id="UP000199370">
    <property type="component" value="Unassembled WGS sequence"/>
</dbReference>
<dbReference type="GO" id="GO:0016020">
    <property type="term" value="C:membrane"/>
    <property type="evidence" value="ECO:0007669"/>
    <property type="project" value="UniProtKB-SubCell"/>
</dbReference>